<gene>
    <name evidence="7" type="ORF">HBO13_11990</name>
    <name evidence="8" type="ORF">HBO30_03020</name>
</gene>
<dbReference type="RefSeq" id="WP_057709631.1">
    <property type="nucleotide sequence ID" value="NZ_JAAQYH010000005.1"/>
</dbReference>
<dbReference type="InterPro" id="IPR000878">
    <property type="entry name" value="4pyrrol_Mease"/>
</dbReference>
<dbReference type="PANTHER" id="PTHR43182:SF1">
    <property type="entry name" value="COBALT-PRECORRIN-7 C(5)-METHYLTRANSFERASE"/>
    <property type="match status" value="1"/>
</dbReference>
<proteinExistence type="predicted"/>
<reference evidence="9 10" key="1">
    <citation type="journal article" date="2020" name="Front. Microbiol.">
        <title>Genetic Organization of the aprX-lipA2 Operon Affects the Proteolytic Potential of Pseudomonas Species in Milk.</title>
        <authorList>
            <person name="Maier C."/>
            <person name="Huptas C."/>
            <person name="von Neubeck M."/>
            <person name="Scherer S."/>
            <person name="Wenning M."/>
            <person name="Lucking G."/>
        </authorList>
    </citation>
    <scope>NUCLEOTIDE SEQUENCE [LARGE SCALE GENOMIC DNA]</scope>
    <source>
        <strain evidence="8 10">WS 5404</strain>
        <strain evidence="7 9">WS 5405</strain>
    </source>
</reference>
<dbReference type="InterPro" id="IPR035996">
    <property type="entry name" value="4pyrrol_Methylase_sf"/>
</dbReference>
<evidence type="ECO:0000313" key="7">
    <source>
        <dbReference type="EMBL" id="NNA73357.1"/>
    </source>
</evidence>
<dbReference type="InterPro" id="IPR029063">
    <property type="entry name" value="SAM-dependent_MTases_sf"/>
</dbReference>
<dbReference type="InterPro" id="IPR050714">
    <property type="entry name" value="Cobalamin_biosynth_MTase"/>
</dbReference>
<evidence type="ECO:0000256" key="3">
    <source>
        <dbReference type="ARBA" id="ARBA00022603"/>
    </source>
</evidence>
<organism evidence="8 10">
    <name type="scientific">Pseudomonas lactis</name>
    <dbReference type="NCBI Taxonomy" id="1615674"/>
    <lineage>
        <taxon>Bacteria</taxon>
        <taxon>Pseudomonadati</taxon>
        <taxon>Pseudomonadota</taxon>
        <taxon>Gammaproteobacteria</taxon>
        <taxon>Pseudomonadales</taxon>
        <taxon>Pseudomonadaceae</taxon>
        <taxon>Pseudomonas</taxon>
    </lineage>
</organism>
<feature type="domain" description="Tetrapyrrole methylase" evidence="6">
    <location>
        <begin position="5"/>
        <end position="185"/>
    </location>
</feature>
<dbReference type="GO" id="GO:0008276">
    <property type="term" value="F:protein methyltransferase activity"/>
    <property type="evidence" value="ECO:0007669"/>
    <property type="project" value="InterPro"/>
</dbReference>
<keyword evidence="2" id="KW-0169">Cobalamin biosynthesis</keyword>
<evidence type="ECO:0000256" key="2">
    <source>
        <dbReference type="ARBA" id="ARBA00022573"/>
    </source>
</evidence>
<dbReference type="Gene3D" id="3.40.50.150">
    <property type="entry name" value="Vaccinia Virus protein VP39"/>
    <property type="match status" value="1"/>
</dbReference>
<name>A0A7Y1M9I5_9PSED</name>
<evidence type="ECO:0000259" key="6">
    <source>
        <dbReference type="Pfam" id="PF00590"/>
    </source>
</evidence>
<evidence type="ECO:0000313" key="10">
    <source>
        <dbReference type="Proteomes" id="UP000586252"/>
    </source>
</evidence>
<evidence type="ECO:0000313" key="8">
    <source>
        <dbReference type="EMBL" id="NNA77684.1"/>
    </source>
</evidence>
<dbReference type="NCBIfam" id="TIGR02467">
    <property type="entry name" value="CbiE"/>
    <property type="match status" value="1"/>
</dbReference>
<dbReference type="Proteomes" id="UP000586252">
    <property type="component" value="Unassembled WGS sequence"/>
</dbReference>
<dbReference type="CDD" id="cd11644">
    <property type="entry name" value="Precorrin-6Y-MT"/>
    <property type="match status" value="1"/>
</dbReference>
<keyword evidence="3 8" id="KW-0489">Methyltransferase</keyword>
<dbReference type="SUPFAM" id="SSF53790">
    <property type="entry name" value="Tetrapyrrole methylase"/>
    <property type="match status" value="1"/>
</dbReference>
<comment type="pathway">
    <text evidence="1">Cofactor biosynthesis; adenosylcobalamin biosynthesis.</text>
</comment>
<dbReference type="CDD" id="cd02440">
    <property type="entry name" value="AdoMet_MTases"/>
    <property type="match status" value="1"/>
</dbReference>
<keyword evidence="4 8" id="KW-0808">Transferase</keyword>
<dbReference type="NCBIfam" id="TIGR02469">
    <property type="entry name" value="CbiT"/>
    <property type="match status" value="1"/>
</dbReference>
<dbReference type="PIRSF" id="PIRSF036428">
    <property type="entry name" value="CobL"/>
    <property type="match status" value="1"/>
</dbReference>
<dbReference type="Pfam" id="PF00590">
    <property type="entry name" value="TP_methylase"/>
    <property type="match status" value="1"/>
</dbReference>
<protein>
    <submittedName>
        <fullName evidence="8">Bifunctional cobalt-precorrin-7 (C(5))-methyltransferase/cobalt-precorrin-6B (C(15))-methyltransferase</fullName>
    </submittedName>
</protein>
<evidence type="ECO:0000313" key="9">
    <source>
        <dbReference type="Proteomes" id="UP000535954"/>
    </source>
</evidence>
<dbReference type="InterPro" id="IPR014008">
    <property type="entry name" value="Cbl_synth_MTase_CbiT"/>
</dbReference>
<dbReference type="EMBL" id="JAAQYH010000005">
    <property type="protein sequence ID" value="NNA73357.1"/>
    <property type="molecule type" value="Genomic_DNA"/>
</dbReference>
<dbReference type="InterPro" id="IPR012818">
    <property type="entry name" value="CbiE"/>
</dbReference>
<dbReference type="GO" id="GO:0032259">
    <property type="term" value="P:methylation"/>
    <property type="evidence" value="ECO:0007669"/>
    <property type="project" value="UniProtKB-KW"/>
</dbReference>
<evidence type="ECO:0000256" key="5">
    <source>
        <dbReference type="ARBA" id="ARBA00022691"/>
    </source>
</evidence>
<sequence length="401" mass="42813">MSPWLTVVGIGEDGFKGLGRNARHALLRATRIIGAQRQLDLLPLCIGGERQLWPSPFSMEPVLSRRGTPVCVLASGDPMFYGVGASLARQVAAEELTILPAPSSVSLAAARLGWPLQEVVTLSVVARPLAAINAHLASGVRLLVLSNDGSSPALIAALLVERGFGSSRIRVFEHLGGPDERRIDGHAHAWEQAAVADLNLVAIDCLADADAPRLSRLAGLPDSAFQHDGQLTKRDVRAMTLARLAPMPGELLWDVGAGSGSIGIEWMRTHPSCRALAIEANTGRQGLIEHNRDALGVPGLQLIRGKAPEALSGLETPDAIFIGGGVTRDGVLDTCWQHLRPGGRLVANAVTLQSEMTLMNWRAEHGGELTRIHVAQAQPLGEFDTWRQALPITLLEVIKPL</sequence>
<dbReference type="Proteomes" id="UP000535954">
    <property type="component" value="Unassembled WGS sequence"/>
</dbReference>
<dbReference type="InterPro" id="IPR014777">
    <property type="entry name" value="4pyrrole_Mease_sub1"/>
</dbReference>
<dbReference type="PANTHER" id="PTHR43182">
    <property type="entry name" value="COBALT-PRECORRIN-6B C(15)-METHYLTRANSFERASE (DECARBOXYLATING)"/>
    <property type="match status" value="1"/>
</dbReference>
<dbReference type="GeneID" id="45731051"/>
<dbReference type="InterPro" id="IPR006365">
    <property type="entry name" value="Cbl_synth_CobL"/>
</dbReference>
<dbReference type="AlphaFoldDB" id="A0A7Y1M9I5"/>
<dbReference type="SUPFAM" id="SSF53335">
    <property type="entry name" value="S-adenosyl-L-methionine-dependent methyltransferases"/>
    <property type="match status" value="1"/>
</dbReference>
<dbReference type="EMBL" id="JAAQYI010000002">
    <property type="protein sequence ID" value="NNA77684.1"/>
    <property type="molecule type" value="Genomic_DNA"/>
</dbReference>
<evidence type="ECO:0000256" key="4">
    <source>
        <dbReference type="ARBA" id="ARBA00022679"/>
    </source>
</evidence>
<comment type="caution">
    <text evidence="8">The sequence shown here is derived from an EMBL/GenBank/DDBJ whole genome shotgun (WGS) entry which is preliminary data.</text>
</comment>
<dbReference type="GO" id="GO:0009236">
    <property type="term" value="P:cobalamin biosynthetic process"/>
    <property type="evidence" value="ECO:0007669"/>
    <property type="project" value="UniProtKB-UniPathway"/>
</dbReference>
<dbReference type="UniPathway" id="UPA00148"/>
<dbReference type="Gene3D" id="3.40.1010.10">
    <property type="entry name" value="Cobalt-precorrin-4 Transmethylase, Domain 1"/>
    <property type="match status" value="1"/>
</dbReference>
<keyword evidence="5" id="KW-0949">S-adenosyl-L-methionine</keyword>
<accession>A0A7Y1M9I5</accession>
<evidence type="ECO:0000256" key="1">
    <source>
        <dbReference type="ARBA" id="ARBA00004953"/>
    </source>
</evidence>